<dbReference type="InterPro" id="IPR037069">
    <property type="entry name" value="AcylCoA_DH/ox_N_sf"/>
</dbReference>
<dbReference type="Proteomes" id="UP000198327">
    <property type="component" value="Unassembled WGS sequence"/>
</dbReference>
<dbReference type="PANTHER" id="PTHR43884:SF12">
    <property type="entry name" value="ISOVALERYL-COA DEHYDROGENASE, MITOCHONDRIAL-RELATED"/>
    <property type="match status" value="1"/>
</dbReference>
<organism evidence="16 17">
    <name type="scientific">Rhodococcoides kyotonense</name>
    <dbReference type="NCBI Taxonomy" id="398843"/>
    <lineage>
        <taxon>Bacteria</taxon>
        <taxon>Bacillati</taxon>
        <taxon>Actinomycetota</taxon>
        <taxon>Actinomycetes</taxon>
        <taxon>Mycobacteriales</taxon>
        <taxon>Nocardiaceae</taxon>
        <taxon>Rhodococcoides</taxon>
    </lineage>
</organism>
<gene>
    <name evidence="16" type="ORF">SAMN05421642_105125</name>
</gene>
<dbReference type="InterPro" id="IPR013107">
    <property type="entry name" value="Acyl-CoA_DH_C"/>
</dbReference>
<dbReference type="InterPro" id="IPR006091">
    <property type="entry name" value="Acyl-CoA_Oxase/DH_mid-dom"/>
</dbReference>
<evidence type="ECO:0000256" key="7">
    <source>
        <dbReference type="ARBA" id="ARBA00034307"/>
    </source>
</evidence>
<evidence type="ECO:0000256" key="11">
    <source>
        <dbReference type="ARBA" id="ARBA00047859"/>
    </source>
</evidence>
<evidence type="ECO:0000259" key="15">
    <source>
        <dbReference type="Pfam" id="PF08028"/>
    </source>
</evidence>
<dbReference type="GO" id="GO:0005737">
    <property type="term" value="C:cytoplasm"/>
    <property type="evidence" value="ECO:0007669"/>
    <property type="project" value="UniProtKB-SubCell"/>
</dbReference>
<keyword evidence="2" id="KW-0285">Flavoprotein</keyword>
<dbReference type="InterPro" id="IPR046373">
    <property type="entry name" value="Acyl-CoA_Oxase/DH_mid-dom_sf"/>
</dbReference>
<evidence type="ECO:0000256" key="12">
    <source>
        <dbReference type="ARBA" id="ARBA00048445"/>
    </source>
</evidence>
<keyword evidence="3" id="KW-0288">FMN</keyword>
<feature type="domain" description="Acyl-CoA oxidase/dehydrogenase middle" evidence="14">
    <location>
        <begin position="137"/>
        <end position="213"/>
    </location>
</feature>
<evidence type="ECO:0000256" key="1">
    <source>
        <dbReference type="ARBA" id="ARBA00004496"/>
    </source>
</evidence>
<dbReference type="OrthoDB" id="571684at2"/>
<accession>A0A239H822</accession>
<dbReference type="EMBL" id="FZOW01000005">
    <property type="protein sequence ID" value="SNS77295.1"/>
    <property type="molecule type" value="Genomic_DNA"/>
</dbReference>
<keyword evidence="5" id="KW-0560">Oxidoreductase</keyword>
<reference evidence="17" key="1">
    <citation type="submission" date="2017-06" db="EMBL/GenBank/DDBJ databases">
        <authorList>
            <person name="Varghese N."/>
            <person name="Submissions S."/>
        </authorList>
    </citation>
    <scope>NUCLEOTIDE SEQUENCE [LARGE SCALE GENOMIC DNA]</scope>
    <source>
        <strain evidence="17">JCM 23211</strain>
    </source>
</reference>
<dbReference type="GO" id="GO:0004497">
    <property type="term" value="F:monooxygenase activity"/>
    <property type="evidence" value="ECO:0007669"/>
    <property type="project" value="UniProtKB-KW"/>
</dbReference>
<evidence type="ECO:0000256" key="10">
    <source>
        <dbReference type="ARBA" id="ARBA00034345"/>
    </source>
</evidence>
<comment type="pathway">
    <text evidence="7">Sulfur metabolism; dibenzothiophene degradation.</text>
</comment>
<dbReference type="RefSeq" id="WP_089245744.1">
    <property type="nucleotide sequence ID" value="NZ_FZOW01000005.1"/>
</dbReference>
<evidence type="ECO:0000256" key="8">
    <source>
        <dbReference type="ARBA" id="ARBA00034317"/>
    </source>
</evidence>
<evidence type="ECO:0000256" key="2">
    <source>
        <dbReference type="ARBA" id="ARBA00022630"/>
    </source>
</evidence>
<dbReference type="EC" id="1.14.14.21" evidence="9"/>
<dbReference type="InterPro" id="IPR009100">
    <property type="entry name" value="AcylCoA_DH/oxidase_NM_dom_sf"/>
</dbReference>
<dbReference type="AlphaFoldDB" id="A0A239H822"/>
<comment type="catalytic activity">
    <reaction evidence="13">
        <text>dibenzothiophene + 2 FMNH2 + 2 O2 = dibenzothiophene 5,5-dioxide + 2 FMN + 2 H2O + 2 H(+)</text>
        <dbReference type="Rhea" id="RHEA:49072"/>
        <dbReference type="ChEBI" id="CHEBI:15377"/>
        <dbReference type="ChEBI" id="CHEBI:15378"/>
        <dbReference type="ChEBI" id="CHEBI:15379"/>
        <dbReference type="ChEBI" id="CHEBI:23681"/>
        <dbReference type="ChEBI" id="CHEBI:57618"/>
        <dbReference type="ChEBI" id="CHEBI:58210"/>
        <dbReference type="ChEBI" id="CHEBI:90356"/>
        <dbReference type="EC" id="1.14.14.21"/>
    </reaction>
</comment>
<comment type="similarity">
    <text evidence="8">Belongs to the DszC flavin monooxygenase family.</text>
</comment>
<dbReference type="InterPro" id="IPR036250">
    <property type="entry name" value="AcylCo_DH-like_C"/>
</dbReference>
<proteinExistence type="inferred from homology"/>
<evidence type="ECO:0000256" key="3">
    <source>
        <dbReference type="ARBA" id="ARBA00022643"/>
    </source>
</evidence>
<evidence type="ECO:0000256" key="13">
    <source>
        <dbReference type="ARBA" id="ARBA00049456"/>
    </source>
</evidence>
<name>A0A239H822_9NOCA</name>
<protein>
    <recommendedName>
        <fullName evidence="10">Dibenzothiophene monooxygenase</fullName>
        <ecNumber evidence="9">1.14.14.21</ecNumber>
    </recommendedName>
</protein>
<comment type="catalytic activity">
    <reaction evidence="12">
        <text>dibenzothiophene 5-oxide + FMNH2 + O2 = dibenzothiophene 5,5-dioxide + FMN + H2O + H(+)</text>
        <dbReference type="Rhea" id="RHEA:49080"/>
        <dbReference type="ChEBI" id="CHEBI:15377"/>
        <dbReference type="ChEBI" id="CHEBI:15378"/>
        <dbReference type="ChEBI" id="CHEBI:15379"/>
        <dbReference type="ChEBI" id="CHEBI:23683"/>
        <dbReference type="ChEBI" id="CHEBI:57618"/>
        <dbReference type="ChEBI" id="CHEBI:58210"/>
        <dbReference type="ChEBI" id="CHEBI:90356"/>
    </reaction>
</comment>
<evidence type="ECO:0000313" key="17">
    <source>
        <dbReference type="Proteomes" id="UP000198327"/>
    </source>
</evidence>
<dbReference type="GO" id="GO:0050660">
    <property type="term" value="F:flavin adenine dinucleotide binding"/>
    <property type="evidence" value="ECO:0007669"/>
    <property type="project" value="InterPro"/>
</dbReference>
<evidence type="ECO:0000256" key="6">
    <source>
        <dbReference type="ARBA" id="ARBA00023033"/>
    </source>
</evidence>
<dbReference type="Pfam" id="PF02770">
    <property type="entry name" value="Acyl-CoA_dh_M"/>
    <property type="match status" value="1"/>
</dbReference>
<keyword evidence="17" id="KW-1185">Reference proteome</keyword>
<dbReference type="PIRSF" id="PIRSF016578">
    <property type="entry name" value="HsaA"/>
    <property type="match status" value="1"/>
</dbReference>
<dbReference type="Gene3D" id="1.20.140.10">
    <property type="entry name" value="Butyryl-CoA Dehydrogenase, subunit A, domain 3"/>
    <property type="match status" value="1"/>
</dbReference>
<evidence type="ECO:0000313" key="16">
    <source>
        <dbReference type="EMBL" id="SNS77295.1"/>
    </source>
</evidence>
<keyword evidence="6" id="KW-0503">Monooxygenase</keyword>
<dbReference type="Pfam" id="PF08028">
    <property type="entry name" value="Acyl-CoA_dh_2"/>
    <property type="match status" value="1"/>
</dbReference>
<dbReference type="GO" id="GO:0003995">
    <property type="term" value="F:acyl-CoA dehydrogenase activity"/>
    <property type="evidence" value="ECO:0007669"/>
    <property type="project" value="TreeGrafter"/>
</dbReference>
<evidence type="ECO:0000259" key="14">
    <source>
        <dbReference type="Pfam" id="PF02770"/>
    </source>
</evidence>
<comment type="subcellular location">
    <subcellularLocation>
        <location evidence="1">Cytoplasm</location>
    </subcellularLocation>
</comment>
<keyword evidence="4" id="KW-0547">Nucleotide-binding</keyword>
<comment type="catalytic activity">
    <reaction evidence="11">
        <text>dibenzothiophene + FMNH2 + O2 = dibenzothiophene 5-oxide + FMN + H2O + H(+)</text>
        <dbReference type="Rhea" id="RHEA:49076"/>
        <dbReference type="ChEBI" id="CHEBI:15377"/>
        <dbReference type="ChEBI" id="CHEBI:15378"/>
        <dbReference type="ChEBI" id="CHEBI:15379"/>
        <dbReference type="ChEBI" id="CHEBI:23681"/>
        <dbReference type="ChEBI" id="CHEBI:23683"/>
        <dbReference type="ChEBI" id="CHEBI:57618"/>
        <dbReference type="ChEBI" id="CHEBI:58210"/>
    </reaction>
</comment>
<dbReference type="SUPFAM" id="SSF56645">
    <property type="entry name" value="Acyl-CoA dehydrogenase NM domain-like"/>
    <property type="match status" value="1"/>
</dbReference>
<evidence type="ECO:0000256" key="4">
    <source>
        <dbReference type="ARBA" id="ARBA00022741"/>
    </source>
</evidence>
<dbReference type="SUPFAM" id="SSF47203">
    <property type="entry name" value="Acyl-CoA dehydrogenase C-terminal domain-like"/>
    <property type="match status" value="1"/>
</dbReference>
<evidence type="ECO:0000256" key="9">
    <source>
        <dbReference type="ARBA" id="ARBA00034328"/>
    </source>
</evidence>
<evidence type="ECO:0000256" key="5">
    <source>
        <dbReference type="ARBA" id="ARBA00023002"/>
    </source>
</evidence>
<dbReference type="Gene3D" id="2.40.110.10">
    <property type="entry name" value="Butyryl-CoA Dehydrogenase, subunit A, domain 2"/>
    <property type="match status" value="1"/>
</dbReference>
<dbReference type="PANTHER" id="PTHR43884">
    <property type="entry name" value="ACYL-COA DEHYDROGENASE"/>
    <property type="match status" value="1"/>
</dbReference>
<dbReference type="Gene3D" id="1.10.540.10">
    <property type="entry name" value="Acyl-CoA dehydrogenase/oxidase, N-terminal domain"/>
    <property type="match status" value="1"/>
</dbReference>
<sequence>MSTSLIADAPLTDDELLDRFRPIFERIAEGALEREKVRRVPIEEATWLRDSGFGAIRVPREFGGLGATQRQLFTLLIELGAAESNLVQALRVHFRFTEDRLRERDTERGQFWLRRIADGAIVGNASSEREGNVRGRTNTTLRANGDTFLLNGTKYYSTGSLYADYISVAVTDDDGQRVTALVRSDAPGLRLIDDYSGFGQRTSGSGTTILTDVVVQPQDIIGRQEVQGGQLAGLQLTHLAALSGIVRAAVDETAEFVRRRRRSYSQGNADLPREDPQVQQVIGRVDAVAYATKQIVLGAVGELDAATDARFALRVTAPEDRTPEAEAAVKKLELAAELGAYRAQTTVIDLALRATAEVFEVGGSSALDESLHLDRHWRNARTLSSHNPAIYRERGIGDFVLNGTEPVHVPSVGIAPALAEPGAALATP</sequence>
<feature type="domain" description="Acyl-CoA dehydrogenase C-terminal" evidence="15">
    <location>
        <begin position="238"/>
        <end position="387"/>
    </location>
</feature>